<keyword evidence="1" id="KW-0328">Glycosyltransferase</keyword>
<evidence type="ECO:0000256" key="3">
    <source>
        <dbReference type="ARBA" id="ARBA00024303"/>
    </source>
</evidence>
<dbReference type="Proteomes" id="UP000186819">
    <property type="component" value="Unassembled WGS sequence"/>
</dbReference>
<evidence type="ECO:0000313" key="9">
    <source>
        <dbReference type="Proteomes" id="UP000186819"/>
    </source>
</evidence>
<dbReference type="OrthoDB" id="209085at2"/>
<protein>
    <recommendedName>
        <fullName evidence="5">Protein-arginine rhamnosyltransferase</fullName>
    </recommendedName>
    <alternativeName>
        <fullName evidence="6">EF-P arginine rhamnosyltransferase</fullName>
    </alternativeName>
</protein>
<dbReference type="NCBIfam" id="TIGR03837">
    <property type="entry name" value="efp_Arg_rhamno"/>
    <property type="match status" value="1"/>
</dbReference>
<dbReference type="InterPro" id="IPR016633">
    <property type="entry name" value="EarP"/>
</dbReference>
<evidence type="ECO:0000256" key="6">
    <source>
        <dbReference type="ARBA" id="ARBA00030025"/>
    </source>
</evidence>
<evidence type="ECO:0000256" key="1">
    <source>
        <dbReference type="ARBA" id="ARBA00022676"/>
    </source>
</evidence>
<keyword evidence="2" id="KW-0808">Transferase</keyword>
<reference evidence="9" key="1">
    <citation type="submission" date="2017-01" db="EMBL/GenBank/DDBJ databases">
        <authorList>
            <person name="Varghese N."/>
            <person name="Submissions S."/>
        </authorList>
    </citation>
    <scope>NUCLEOTIDE SEQUENCE [LARGE SCALE GENOMIC DNA]</scope>
    <source>
        <strain evidence="9">ATCC 51758</strain>
    </source>
</reference>
<comment type="catalytic activity">
    <reaction evidence="7">
        <text>dTDP-beta-L-rhamnose + L-arginyl-[protein] = N(omega)-(alpha-L-rhamnosyl)-L-arginyl-[protein] + dTDP + H(+)</text>
        <dbReference type="Rhea" id="RHEA:66692"/>
        <dbReference type="Rhea" id="RHEA-COMP:10532"/>
        <dbReference type="Rhea" id="RHEA-COMP:17096"/>
        <dbReference type="ChEBI" id="CHEBI:15378"/>
        <dbReference type="ChEBI" id="CHEBI:29965"/>
        <dbReference type="ChEBI" id="CHEBI:57510"/>
        <dbReference type="ChEBI" id="CHEBI:58369"/>
        <dbReference type="ChEBI" id="CHEBI:167445"/>
    </reaction>
    <physiologicalReaction direction="left-to-right" evidence="7">
        <dbReference type="Rhea" id="RHEA:66693"/>
    </physiologicalReaction>
</comment>
<dbReference type="Pfam" id="PF10093">
    <property type="entry name" value="EarP"/>
    <property type="match status" value="1"/>
</dbReference>
<evidence type="ECO:0000313" key="8">
    <source>
        <dbReference type="EMBL" id="SIQ85407.1"/>
    </source>
</evidence>
<evidence type="ECO:0000256" key="7">
    <source>
        <dbReference type="ARBA" id="ARBA00048472"/>
    </source>
</evidence>
<dbReference type="PIRSF" id="PIRSF015557">
    <property type="entry name" value="UCP015557"/>
    <property type="match status" value="1"/>
</dbReference>
<evidence type="ECO:0000256" key="4">
    <source>
        <dbReference type="ARBA" id="ARBA00024346"/>
    </source>
</evidence>
<gene>
    <name evidence="8" type="ORF">SAMN05421829_107139</name>
</gene>
<proteinExistence type="inferred from homology"/>
<evidence type="ECO:0000256" key="5">
    <source>
        <dbReference type="ARBA" id="ARBA00024416"/>
    </source>
</evidence>
<organism evidence="8 9">
    <name type="scientific">Aromatoleum tolulyticum</name>
    <dbReference type="NCBI Taxonomy" id="34027"/>
    <lineage>
        <taxon>Bacteria</taxon>
        <taxon>Pseudomonadati</taxon>
        <taxon>Pseudomonadota</taxon>
        <taxon>Betaproteobacteria</taxon>
        <taxon>Rhodocyclales</taxon>
        <taxon>Rhodocyclaceae</taxon>
        <taxon>Aromatoleum</taxon>
    </lineage>
</organism>
<evidence type="ECO:0000256" key="2">
    <source>
        <dbReference type="ARBA" id="ARBA00022679"/>
    </source>
</evidence>
<dbReference type="EMBL" id="FTMD01000007">
    <property type="protein sequence ID" value="SIQ85407.1"/>
    <property type="molecule type" value="Genomic_DNA"/>
</dbReference>
<sequence>MSLSDAPSVFDWDIFCRVVDNFGDIGVCWRLAKALAHDHGCSVRLWVDDWTTFARLCPAAAAAGDSLRAQGVEVRRWREPFPDVLPARAVVEAFACEPPASYVAAMAAATPPPQWINLEYLSAEEWVEDCHGLTSPHPRLPMTKRFCFPGFTARTGGLLREKGLLVARERFQADAAARRDWLAGLGIAAVPEGARLVSLFAYEQPQLPELLRLWADAPCPTLLLVPEGRVLGDVLRFFGHADAQAGEILAAGGLTAAILPFLDAEDYDRLLWACELNFVRGEDSFVRAQWAAQPFVWHIYEQDEAVHHDKLDAFLARYLAGLDVPAAQATRAFWKAWNGEGSLAAAWPAFADALPRLAPHTRRWSDGLASRQDLASALVQFAELKVKS</sequence>
<name>A0A1N6W5K4_9RHOO</name>
<dbReference type="RefSeq" id="WP_076602428.1">
    <property type="nucleotide sequence ID" value="NZ_FTMD01000007.1"/>
</dbReference>
<dbReference type="AlphaFoldDB" id="A0A1N6W5K4"/>
<dbReference type="GO" id="GO:0106361">
    <property type="term" value="F:protein-arginine rhamnosyltransferase activity"/>
    <property type="evidence" value="ECO:0007669"/>
    <property type="project" value="InterPro"/>
</dbReference>
<comment type="function">
    <text evidence="3">Protein-arginine rhamnosyltransferase that catalyzes the transfer of a single rhamnose to elongation factor P (EF-P) on 'Lys-32', a modification required for EF-P-dependent rescue of polyproline stalled ribosomes.</text>
</comment>
<keyword evidence="9" id="KW-1185">Reference proteome</keyword>
<dbReference type="STRING" id="34027.SAMN05421829_107139"/>
<comment type="similarity">
    <text evidence="4">Belongs to the glycosyltransferase 104 family.</text>
</comment>
<accession>A0A1N6W5K4</accession>